<organism evidence="2 3">
    <name type="scientific">Bacteroides pyogenes DSM 20611 = JCM 6294</name>
    <dbReference type="NCBI Taxonomy" id="1121100"/>
    <lineage>
        <taxon>Bacteria</taxon>
        <taxon>Pseudomonadati</taxon>
        <taxon>Bacteroidota</taxon>
        <taxon>Bacteroidia</taxon>
        <taxon>Bacteroidales</taxon>
        <taxon>Bacteroidaceae</taxon>
        <taxon>Bacteroides</taxon>
    </lineage>
</organism>
<gene>
    <name evidence="2" type="ORF">JCM6294_3821</name>
</gene>
<accession>W4PMC6</accession>
<dbReference type="EMBL" id="BAIR01000069">
    <property type="protein sequence ID" value="GAE20588.1"/>
    <property type="molecule type" value="Genomic_DNA"/>
</dbReference>
<proteinExistence type="predicted"/>
<dbReference type="Proteomes" id="UP000018842">
    <property type="component" value="Unassembled WGS sequence"/>
</dbReference>
<keyword evidence="1" id="KW-0812">Transmembrane</keyword>
<evidence type="ECO:0000313" key="2">
    <source>
        <dbReference type="EMBL" id="GAE20588.1"/>
    </source>
</evidence>
<evidence type="ECO:0000256" key="1">
    <source>
        <dbReference type="SAM" id="Phobius"/>
    </source>
</evidence>
<protein>
    <submittedName>
        <fullName evidence="2">Uncharacterized protein</fullName>
    </submittedName>
</protein>
<sequence length="50" mass="6059">MQVYGWRHPQPSITNCPYSFFSGVFPLDLFYSLFVWYILLASFFFFFLMS</sequence>
<comment type="caution">
    <text evidence="2">The sequence shown here is derived from an EMBL/GenBank/DDBJ whole genome shotgun (WGS) entry which is preliminary data.</text>
</comment>
<keyword evidence="1" id="KW-0472">Membrane</keyword>
<feature type="transmembrane region" description="Helical" evidence="1">
    <location>
        <begin position="29"/>
        <end position="49"/>
    </location>
</feature>
<evidence type="ECO:0000313" key="3">
    <source>
        <dbReference type="Proteomes" id="UP000018842"/>
    </source>
</evidence>
<reference evidence="3" key="1">
    <citation type="journal article" date="2014" name="Genome">
        <title>Draft Genome Sequences of Three Strains of Bacteroides pyogenes Isolated from a Cat and Swine.</title>
        <authorList>
            <person name="Sakamoto M."/>
            <person name="Oshima K."/>
            <person name="Suda W."/>
            <person name="Kitamura K."/>
            <person name="Iida T."/>
            <person name="Hattori M."/>
            <person name="Ohkuma M."/>
        </authorList>
    </citation>
    <scope>NUCLEOTIDE SEQUENCE [LARGE SCALE GENOMIC DNA]</scope>
    <source>
        <strain evidence="3">JCM 6294</strain>
    </source>
</reference>
<name>W4PMC6_9BACE</name>
<dbReference type="AlphaFoldDB" id="W4PMC6"/>
<keyword evidence="1" id="KW-1133">Transmembrane helix</keyword>